<dbReference type="InterPro" id="IPR011701">
    <property type="entry name" value="MFS"/>
</dbReference>
<gene>
    <name evidence="8" type="ORF">IU459_33525</name>
</gene>
<feature type="transmembrane region" description="Helical" evidence="6">
    <location>
        <begin position="122"/>
        <end position="145"/>
    </location>
</feature>
<feature type="transmembrane region" description="Helical" evidence="6">
    <location>
        <begin position="378"/>
        <end position="400"/>
    </location>
</feature>
<protein>
    <submittedName>
        <fullName evidence="8">MFS transporter</fullName>
    </submittedName>
</protein>
<dbReference type="InterPro" id="IPR020846">
    <property type="entry name" value="MFS_dom"/>
</dbReference>
<keyword evidence="5 6" id="KW-0472">Membrane</keyword>
<dbReference type="Pfam" id="PF07690">
    <property type="entry name" value="MFS_1"/>
    <property type="match status" value="1"/>
</dbReference>
<evidence type="ECO:0000256" key="3">
    <source>
        <dbReference type="ARBA" id="ARBA00022692"/>
    </source>
</evidence>
<dbReference type="Gene3D" id="1.20.1250.20">
    <property type="entry name" value="MFS general substrate transporter like domains"/>
    <property type="match status" value="2"/>
</dbReference>
<proteinExistence type="predicted"/>
<evidence type="ECO:0000259" key="7">
    <source>
        <dbReference type="PROSITE" id="PS50850"/>
    </source>
</evidence>
<keyword evidence="4 6" id="KW-1133">Transmembrane helix</keyword>
<comment type="subcellular location">
    <subcellularLocation>
        <location evidence="1">Cell membrane</location>
        <topology evidence="1">Multi-pass membrane protein</topology>
    </subcellularLocation>
</comment>
<feature type="transmembrane region" description="Helical" evidence="6">
    <location>
        <begin position="243"/>
        <end position="266"/>
    </location>
</feature>
<accession>A0ABS0D0Q7</accession>
<dbReference type="Proteomes" id="UP000702209">
    <property type="component" value="Unassembled WGS sequence"/>
</dbReference>
<feature type="transmembrane region" description="Helical" evidence="6">
    <location>
        <begin position="217"/>
        <end position="237"/>
    </location>
</feature>
<evidence type="ECO:0000256" key="2">
    <source>
        <dbReference type="ARBA" id="ARBA00022448"/>
    </source>
</evidence>
<dbReference type="EMBL" id="JADLQX010000043">
    <property type="protein sequence ID" value="MBF6302425.1"/>
    <property type="molecule type" value="Genomic_DNA"/>
</dbReference>
<name>A0ABS0D0Q7_9NOCA</name>
<evidence type="ECO:0000256" key="4">
    <source>
        <dbReference type="ARBA" id="ARBA00022989"/>
    </source>
</evidence>
<feature type="transmembrane region" description="Helical" evidence="6">
    <location>
        <begin position="183"/>
        <end position="205"/>
    </location>
</feature>
<feature type="transmembrane region" description="Helical" evidence="6">
    <location>
        <begin position="26"/>
        <end position="45"/>
    </location>
</feature>
<feature type="transmembrane region" description="Helical" evidence="6">
    <location>
        <begin position="287"/>
        <end position="306"/>
    </location>
</feature>
<feature type="domain" description="Major facilitator superfamily (MFS) profile" evidence="7">
    <location>
        <begin position="28"/>
        <end position="518"/>
    </location>
</feature>
<feature type="transmembrane region" description="Helical" evidence="6">
    <location>
        <begin position="318"/>
        <end position="340"/>
    </location>
</feature>
<dbReference type="SUPFAM" id="SSF103473">
    <property type="entry name" value="MFS general substrate transporter"/>
    <property type="match status" value="1"/>
</dbReference>
<evidence type="ECO:0000313" key="8">
    <source>
        <dbReference type="EMBL" id="MBF6302425.1"/>
    </source>
</evidence>
<dbReference type="PANTHER" id="PTHR42718">
    <property type="entry name" value="MAJOR FACILITATOR SUPERFAMILY MULTIDRUG TRANSPORTER MFSC"/>
    <property type="match status" value="1"/>
</dbReference>
<keyword evidence="9" id="KW-1185">Reference proteome</keyword>
<evidence type="ECO:0000256" key="5">
    <source>
        <dbReference type="ARBA" id="ARBA00023136"/>
    </source>
</evidence>
<feature type="transmembrane region" description="Helical" evidence="6">
    <location>
        <begin position="157"/>
        <end position="177"/>
    </location>
</feature>
<evidence type="ECO:0000256" key="1">
    <source>
        <dbReference type="ARBA" id="ARBA00004651"/>
    </source>
</evidence>
<reference evidence="8 9" key="1">
    <citation type="submission" date="2020-10" db="EMBL/GenBank/DDBJ databases">
        <title>Identification of Nocardia species via Next-generation sequencing and recognition of intraspecies genetic diversity.</title>
        <authorList>
            <person name="Li P."/>
            <person name="Li P."/>
            <person name="Lu B."/>
        </authorList>
    </citation>
    <scope>NUCLEOTIDE SEQUENCE [LARGE SCALE GENOMIC DNA]</scope>
    <source>
        <strain evidence="8 9">BJ06-0157</strain>
    </source>
</reference>
<comment type="caution">
    <text evidence="8">The sequence shown here is derived from an EMBL/GenBank/DDBJ whole genome shotgun (WGS) entry which is preliminary data.</text>
</comment>
<evidence type="ECO:0000256" key="6">
    <source>
        <dbReference type="SAM" id="Phobius"/>
    </source>
</evidence>
<organism evidence="8 9">
    <name type="scientific">Nocardia amamiensis</name>
    <dbReference type="NCBI Taxonomy" id="404578"/>
    <lineage>
        <taxon>Bacteria</taxon>
        <taxon>Bacillati</taxon>
        <taxon>Actinomycetota</taxon>
        <taxon>Actinomycetes</taxon>
        <taxon>Mycobacteriales</taxon>
        <taxon>Nocardiaceae</taxon>
        <taxon>Nocardia</taxon>
    </lineage>
</organism>
<feature type="transmembrane region" description="Helical" evidence="6">
    <location>
        <begin position="412"/>
        <end position="435"/>
    </location>
</feature>
<dbReference type="InterPro" id="IPR036259">
    <property type="entry name" value="MFS_trans_sf"/>
</dbReference>
<feature type="transmembrane region" description="Helical" evidence="6">
    <location>
        <begin position="495"/>
        <end position="515"/>
    </location>
</feature>
<keyword evidence="2" id="KW-0813">Transport</keyword>
<sequence>MAVEITRPGRVIRTQPALPSNRGRRALVLSLIGATGFLISQDVSLHSVAVSTLLQQLGDRDVLEFSLWIPKSYVLSLIVFLLIGGVLTDRCGAKRVLVAGCVTFLAGLVAHMLLAATSIPLLVARIVMGAGVAAIVPASLSILVLVSNAGRQRAQALLLWAGCLAAGVTVVPLVSGLLLNNLWWPRVALADAVVAVALLAGIVKFVPRCPGDPQAPVDWPSVVAATVGSGLVALGLLKAPDWGWTAVPVIVLLGSGTVLLVLAAATRRGGELPHDILLRADPRAQPAMFALSAAVVAEFGIVFVTIQYLQAVRGTDPVVAGALIFLPACVASAAGAKAGAVLQRRTGATTPLIIGLTMVLDGLAVGLTADAAGSLERIVGMVAVMSVGMGIVMAVALDAIGTALPSTRNGVLFAAQSAVVQLGSLLGLAVAGGLVDQGYRAGLVIPAKVAAHEGIVAVGQPLGMNVATAASVGDTLGGPLARAVQNAFLVGYRQALLATIVVVVVMMLVIGVLTARARLRSAGNFTSYQEIPKNTREI</sequence>
<feature type="transmembrane region" description="Helical" evidence="6">
    <location>
        <begin position="65"/>
        <end position="84"/>
    </location>
</feature>
<evidence type="ECO:0000313" key="9">
    <source>
        <dbReference type="Proteomes" id="UP000702209"/>
    </source>
</evidence>
<dbReference type="RefSeq" id="WP_195133612.1">
    <property type="nucleotide sequence ID" value="NZ_JADLQX010000043.1"/>
</dbReference>
<dbReference type="PANTHER" id="PTHR42718:SF9">
    <property type="entry name" value="MAJOR FACILITATOR SUPERFAMILY MULTIDRUG TRANSPORTER MFSC"/>
    <property type="match status" value="1"/>
</dbReference>
<dbReference type="PROSITE" id="PS50850">
    <property type="entry name" value="MFS"/>
    <property type="match status" value="1"/>
</dbReference>
<keyword evidence="3 6" id="KW-0812">Transmembrane</keyword>
<feature type="transmembrane region" description="Helical" evidence="6">
    <location>
        <begin position="96"/>
        <end position="116"/>
    </location>
</feature>
<feature type="transmembrane region" description="Helical" evidence="6">
    <location>
        <begin position="352"/>
        <end position="372"/>
    </location>
</feature>